<dbReference type="Gene3D" id="3.10.450.50">
    <property type="match status" value="1"/>
</dbReference>
<reference evidence="7" key="1">
    <citation type="submission" date="2024-07" db="EMBL/GenBank/DDBJ databases">
        <title>Complete genome sequences of cellulolytic bacteria, Kitasatospora sp. CMC57 and Streptomyces sp. CMC78, isolated from Japanese agricultural soil.</title>
        <authorList>
            <person name="Hashimoto T."/>
            <person name="Ito M."/>
            <person name="Iwamoto M."/>
            <person name="Fukahori D."/>
            <person name="Shoda T."/>
            <person name="Sakoda M."/>
            <person name="Morohoshi T."/>
            <person name="Mitsuboshi M."/>
            <person name="Nishizawa T."/>
        </authorList>
    </citation>
    <scope>NUCLEOTIDE SEQUENCE</scope>
    <source>
        <strain evidence="7">CMC57</strain>
    </source>
</reference>
<accession>A0AB33JVL1</accession>
<feature type="domain" description="HTH tetR-type" evidence="6">
    <location>
        <begin position="6"/>
        <end position="66"/>
    </location>
</feature>
<evidence type="ECO:0000256" key="3">
    <source>
        <dbReference type="ARBA" id="ARBA00023163"/>
    </source>
</evidence>
<name>A0AB33JVL1_9ACTN</name>
<sequence>MGPTQLWYRAEVLASAMGLFRRRGYLGASLRDIEEATGLHPGSPYRTFKNKDGLFHAALEAYNEQVVQGRVRAHLLEPTDPVTGIRSFFTSAYESGLDPDPGCLFTNTAVECFAVPQAAAGVREGLETIESGLSDALTRARALGRVPAELDVEMAAAQLLRSTRARWCSSGPARRSPNFTPSPRARSRRSAHETRNSDERLTAALDGLRRLLVGRAGRADRRARGGRPGRGGLPGSGHGVSSLTELAAYMGGFVEAFPGHRFRIDEVLGHHDRSLARWTQLDEQGNPAMTGVSTAVHRDGRLADVTGFFIPA</sequence>
<protein>
    <recommendedName>
        <fullName evidence="6">HTH tetR-type domain-containing protein</fullName>
    </recommendedName>
</protein>
<dbReference type="InterPro" id="IPR032710">
    <property type="entry name" value="NTF2-like_dom_sf"/>
</dbReference>
<dbReference type="Pfam" id="PF00440">
    <property type="entry name" value="TetR_N"/>
    <property type="match status" value="1"/>
</dbReference>
<dbReference type="AlphaFoldDB" id="A0AB33JVL1"/>
<gene>
    <name evidence="7" type="ORF">KCMC57_34950</name>
</gene>
<dbReference type="SUPFAM" id="SSF48498">
    <property type="entry name" value="Tetracyclin repressor-like, C-terminal domain"/>
    <property type="match status" value="1"/>
</dbReference>
<dbReference type="SUPFAM" id="SSF46689">
    <property type="entry name" value="Homeodomain-like"/>
    <property type="match status" value="1"/>
</dbReference>
<dbReference type="PANTHER" id="PTHR47506:SF1">
    <property type="entry name" value="HTH-TYPE TRANSCRIPTIONAL REGULATOR YJDC"/>
    <property type="match status" value="1"/>
</dbReference>
<feature type="region of interest" description="Disordered" evidence="5">
    <location>
        <begin position="168"/>
        <end position="200"/>
    </location>
</feature>
<evidence type="ECO:0000256" key="2">
    <source>
        <dbReference type="ARBA" id="ARBA00023125"/>
    </source>
</evidence>
<organism evidence="7">
    <name type="scientific">Kitasatospora sp. CMC57</name>
    <dbReference type="NCBI Taxonomy" id="3231513"/>
    <lineage>
        <taxon>Bacteria</taxon>
        <taxon>Bacillati</taxon>
        <taxon>Actinomycetota</taxon>
        <taxon>Actinomycetes</taxon>
        <taxon>Kitasatosporales</taxon>
        <taxon>Streptomycetaceae</taxon>
        <taxon>Kitasatospora</taxon>
    </lineage>
</organism>
<evidence type="ECO:0000256" key="1">
    <source>
        <dbReference type="ARBA" id="ARBA00023015"/>
    </source>
</evidence>
<evidence type="ECO:0000259" key="6">
    <source>
        <dbReference type="PROSITE" id="PS50977"/>
    </source>
</evidence>
<feature type="compositionally biased region" description="Gly residues" evidence="5">
    <location>
        <begin position="226"/>
        <end position="238"/>
    </location>
</feature>
<dbReference type="InterPro" id="IPR036271">
    <property type="entry name" value="Tet_transcr_reg_TetR-rel_C_sf"/>
</dbReference>
<feature type="region of interest" description="Disordered" evidence="5">
    <location>
        <begin position="216"/>
        <end position="238"/>
    </location>
</feature>
<keyword evidence="1" id="KW-0805">Transcription regulation</keyword>
<evidence type="ECO:0000256" key="4">
    <source>
        <dbReference type="PROSITE-ProRule" id="PRU00335"/>
    </source>
</evidence>
<keyword evidence="3" id="KW-0804">Transcription</keyword>
<dbReference type="Gene3D" id="1.10.357.10">
    <property type="entry name" value="Tetracycline Repressor, domain 2"/>
    <property type="match status" value="1"/>
</dbReference>
<dbReference type="PROSITE" id="PS50977">
    <property type="entry name" value="HTH_TETR_2"/>
    <property type="match status" value="1"/>
</dbReference>
<dbReference type="EMBL" id="AP035881">
    <property type="protein sequence ID" value="BFP47127.1"/>
    <property type="molecule type" value="Genomic_DNA"/>
</dbReference>
<dbReference type="PANTHER" id="PTHR47506">
    <property type="entry name" value="TRANSCRIPTIONAL REGULATORY PROTEIN"/>
    <property type="match status" value="1"/>
</dbReference>
<dbReference type="PRINTS" id="PR00455">
    <property type="entry name" value="HTHTETR"/>
</dbReference>
<evidence type="ECO:0000256" key="5">
    <source>
        <dbReference type="SAM" id="MobiDB-lite"/>
    </source>
</evidence>
<evidence type="ECO:0000313" key="7">
    <source>
        <dbReference type="EMBL" id="BFP47127.1"/>
    </source>
</evidence>
<dbReference type="Gene3D" id="1.10.10.60">
    <property type="entry name" value="Homeodomain-like"/>
    <property type="match status" value="1"/>
</dbReference>
<dbReference type="GO" id="GO:0003677">
    <property type="term" value="F:DNA binding"/>
    <property type="evidence" value="ECO:0007669"/>
    <property type="project" value="UniProtKB-UniRule"/>
</dbReference>
<feature type="compositionally biased region" description="Basic and acidic residues" evidence="5">
    <location>
        <begin position="190"/>
        <end position="200"/>
    </location>
</feature>
<keyword evidence="2 4" id="KW-0238">DNA-binding</keyword>
<feature type="DNA-binding region" description="H-T-H motif" evidence="4">
    <location>
        <begin position="29"/>
        <end position="48"/>
    </location>
</feature>
<dbReference type="InterPro" id="IPR001647">
    <property type="entry name" value="HTH_TetR"/>
</dbReference>
<dbReference type="InterPro" id="IPR009057">
    <property type="entry name" value="Homeodomain-like_sf"/>
</dbReference>
<proteinExistence type="predicted"/>
<dbReference type="SUPFAM" id="SSF54427">
    <property type="entry name" value="NTF2-like"/>
    <property type="match status" value="1"/>
</dbReference>